<keyword evidence="1" id="KW-0472">Membrane</keyword>
<reference evidence="2" key="2">
    <citation type="journal article" date="2024" name="Plant">
        <title>Genomic evolution and insights into agronomic trait innovations of Sesamum species.</title>
        <authorList>
            <person name="Miao H."/>
            <person name="Wang L."/>
            <person name="Qu L."/>
            <person name="Liu H."/>
            <person name="Sun Y."/>
            <person name="Le M."/>
            <person name="Wang Q."/>
            <person name="Wei S."/>
            <person name="Zheng Y."/>
            <person name="Lin W."/>
            <person name="Duan Y."/>
            <person name="Cao H."/>
            <person name="Xiong S."/>
            <person name="Wang X."/>
            <person name="Wei L."/>
            <person name="Li C."/>
            <person name="Ma Q."/>
            <person name="Ju M."/>
            <person name="Zhao R."/>
            <person name="Li G."/>
            <person name="Mu C."/>
            <person name="Tian Q."/>
            <person name="Mei H."/>
            <person name="Zhang T."/>
            <person name="Gao T."/>
            <person name="Zhang H."/>
        </authorList>
    </citation>
    <scope>NUCLEOTIDE SEQUENCE</scope>
    <source>
        <strain evidence="2">G02</strain>
    </source>
</reference>
<reference evidence="2" key="1">
    <citation type="submission" date="2020-06" db="EMBL/GenBank/DDBJ databases">
        <authorList>
            <person name="Li T."/>
            <person name="Hu X."/>
            <person name="Zhang T."/>
            <person name="Song X."/>
            <person name="Zhang H."/>
            <person name="Dai N."/>
            <person name="Sheng W."/>
            <person name="Hou X."/>
            <person name="Wei L."/>
        </authorList>
    </citation>
    <scope>NUCLEOTIDE SEQUENCE</scope>
    <source>
        <strain evidence="2">G02</strain>
        <tissue evidence="2">Leaf</tissue>
    </source>
</reference>
<keyword evidence="1" id="KW-1133">Transmembrane helix</keyword>
<evidence type="ECO:0000256" key="1">
    <source>
        <dbReference type="SAM" id="Phobius"/>
    </source>
</evidence>
<dbReference type="AlphaFoldDB" id="A0AAW2ME93"/>
<proteinExistence type="predicted"/>
<gene>
    <name evidence="2" type="ORF">Sradi_4965900</name>
</gene>
<keyword evidence="1" id="KW-0812">Transmembrane</keyword>
<evidence type="ECO:0000313" key="2">
    <source>
        <dbReference type="EMBL" id="KAL0329792.1"/>
    </source>
</evidence>
<comment type="caution">
    <text evidence="2">The sequence shown here is derived from an EMBL/GenBank/DDBJ whole genome shotgun (WGS) entry which is preliminary data.</text>
</comment>
<feature type="transmembrane region" description="Helical" evidence="1">
    <location>
        <begin position="21"/>
        <end position="39"/>
    </location>
</feature>
<protein>
    <submittedName>
        <fullName evidence="2">Uncharacterized protein</fullName>
    </submittedName>
</protein>
<feature type="transmembrane region" description="Helical" evidence="1">
    <location>
        <begin position="125"/>
        <end position="150"/>
    </location>
</feature>
<feature type="transmembrane region" description="Helical" evidence="1">
    <location>
        <begin position="75"/>
        <end position="95"/>
    </location>
</feature>
<dbReference type="EMBL" id="JACGWJ010000022">
    <property type="protein sequence ID" value="KAL0329792.1"/>
    <property type="molecule type" value="Genomic_DNA"/>
</dbReference>
<accession>A0AAW2ME93</accession>
<name>A0AAW2ME93_SESRA</name>
<sequence>MAVESSLYLVRGNGSKFFPTLVILISLFTSALWAALYGLDPLTCVSGDARFQNLLSLAGKRLTDTFRVLKKTGKFIEFAVGIVGTVFFQNFFRLTLFSQVEAFLYLAVGWAANLALLGVSCDFGVFSFLLGNVIVGCTVSQIVPTLFSLYRFQKF</sequence>
<feature type="transmembrane region" description="Helical" evidence="1">
    <location>
        <begin position="102"/>
        <end position="119"/>
    </location>
</feature>
<organism evidence="2">
    <name type="scientific">Sesamum radiatum</name>
    <name type="common">Black benniseed</name>
    <dbReference type="NCBI Taxonomy" id="300843"/>
    <lineage>
        <taxon>Eukaryota</taxon>
        <taxon>Viridiplantae</taxon>
        <taxon>Streptophyta</taxon>
        <taxon>Embryophyta</taxon>
        <taxon>Tracheophyta</taxon>
        <taxon>Spermatophyta</taxon>
        <taxon>Magnoliopsida</taxon>
        <taxon>eudicotyledons</taxon>
        <taxon>Gunneridae</taxon>
        <taxon>Pentapetalae</taxon>
        <taxon>asterids</taxon>
        <taxon>lamiids</taxon>
        <taxon>Lamiales</taxon>
        <taxon>Pedaliaceae</taxon>
        <taxon>Sesamum</taxon>
    </lineage>
</organism>